<accession>A0ABV5D0H9</accession>
<dbReference type="EMBL" id="JBCGDC010000166">
    <property type="protein sequence ID" value="MFB6397763.1"/>
    <property type="molecule type" value="Genomic_DNA"/>
</dbReference>
<dbReference type="Proteomes" id="UP001582793">
    <property type="component" value="Unassembled WGS sequence"/>
</dbReference>
<reference evidence="1 2" key="1">
    <citation type="submission" date="2024-04" db="EMBL/GenBank/DDBJ databases">
        <title>Polymorphospora sp. isolated from Baiyangdian Lake in Xiong'an New Area.</title>
        <authorList>
            <person name="Zhang X."/>
            <person name="Liu J."/>
        </authorList>
    </citation>
    <scope>NUCLEOTIDE SEQUENCE [LARGE SCALE GENOMIC DNA]</scope>
    <source>
        <strain evidence="1 2">2-325</strain>
    </source>
</reference>
<evidence type="ECO:0000313" key="1">
    <source>
        <dbReference type="EMBL" id="MFB6397763.1"/>
    </source>
</evidence>
<evidence type="ECO:0000313" key="2">
    <source>
        <dbReference type="Proteomes" id="UP001582793"/>
    </source>
</evidence>
<proteinExistence type="predicted"/>
<name>A0ABV5D0H9_9ACTN</name>
<gene>
    <name evidence="1" type="ORF">AAFH96_32425</name>
</gene>
<organism evidence="1 2">
    <name type="scientific">Polymorphospora lycopeni</name>
    <dbReference type="NCBI Taxonomy" id="3140240"/>
    <lineage>
        <taxon>Bacteria</taxon>
        <taxon>Bacillati</taxon>
        <taxon>Actinomycetota</taxon>
        <taxon>Actinomycetes</taxon>
        <taxon>Micromonosporales</taxon>
        <taxon>Micromonosporaceae</taxon>
        <taxon>Polymorphospora</taxon>
    </lineage>
</organism>
<sequence length="154" mass="16878">MAGTYQGLIVYGDLAEEVQRASGIRTSAPFRHWIGRVLYLVVLEGHRRREPPLTALVVHRQDGMVGEGYKSVLEVAGEPPIVNDLEREYHAAAARLDCYRHFGAVLPPDGGSSALAPALQERVNRRRTPAPTARPSCRNCFVQLPLTGVCDSCS</sequence>
<keyword evidence="2" id="KW-1185">Reference proteome</keyword>
<dbReference type="RefSeq" id="WP_375736734.1">
    <property type="nucleotide sequence ID" value="NZ_JBCGDC010000166.1"/>
</dbReference>
<comment type="caution">
    <text evidence="1">The sequence shown here is derived from an EMBL/GenBank/DDBJ whole genome shotgun (WGS) entry which is preliminary data.</text>
</comment>
<protein>
    <submittedName>
        <fullName evidence="1">Uncharacterized protein</fullName>
    </submittedName>
</protein>